<dbReference type="SUPFAM" id="SSF52833">
    <property type="entry name" value="Thioredoxin-like"/>
    <property type="match status" value="1"/>
</dbReference>
<comment type="caution">
    <text evidence="2">The sequence shown here is derived from an EMBL/GenBank/DDBJ whole genome shotgun (WGS) entry which is preliminary data.</text>
</comment>
<dbReference type="InterPro" id="IPR036282">
    <property type="entry name" value="Glutathione-S-Trfase_C_sf"/>
</dbReference>
<reference evidence="2 3" key="1">
    <citation type="journal article" date="2020" name="ISME J.">
        <title>Uncovering the hidden diversity of litter-decomposition mechanisms in mushroom-forming fungi.</title>
        <authorList>
            <person name="Floudas D."/>
            <person name="Bentzer J."/>
            <person name="Ahren D."/>
            <person name="Johansson T."/>
            <person name="Persson P."/>
            <person name="Tunlid A."/>
        </authorList>
    </citation>
    <scope>NUCLEOTIDE SEQUENCE [LARGE SCALE GENOMIC DNA]</scope>
    <source>
        <strain evidence="2 3">CBS 101986</strain>
    </source>
</reference>
<proteinExistence type="predicted"/>
<dbReference type="SUPFAM" id="SSF47616">
    <property type="entry name" value="GST C-terminal domain-like"/>
    <property type="match status" value="1"/>
</dbReference>
<dbReference type="AlphaFoldDB" id="A0A8H5F6P3"/>
<dbReference type="InterPro" id="IPR036249">
    <property type="entry name" value="Thioredoxin-like_sf"/>
</dbReference>
<dbReference type="OrthoDB" id="249703at2759"/>
<dbReference type="Proteomes" id="UP000567179">
    <property type="component" value="Unassembled WGS sequence"/>
</dbReference>
<evidence type="ECO:0000313" key="3">
    <source>
        <dbReference type="Proteomes" id="UP000567179"/>
    </source>
</evidence>
<dbReference type="InterPro" id="IPR004045">
    <property type="entry name" value="Glutathione_S-Trfase_N"/>
</dbReference>
<evidence type="ECO:0000259" key="1">
    <source>
        <dbReference type="PROSITE" id="PS50404"/>
    </source>
</evidence>
<feature type="domain" description="GST N-terminal" evidence="1">
    <location>
        <begin position="5"/>
        <end position="88"/>
    </location>
</feature>
<dbReference type="Pfam" id="PF13417">
    <property type="entry name" value="GST_N_3"/>
    <property type="match status" value="1"/>
</dbReference>
<dbReference type="Gene3D" id="3.40.30.10">
    <property type="entry name" value="Glutaredoxin"/>
    <property type="match status" value="1"/>
</dbReference>
<organism evidence="2 3">
    <name type="scientific">Psilocybe cf. subviscida</name>
    <dbReference type="NCBI Taxonomy" id="2480587"/>
    <lineage>
        <taxon>Eukaryota</taxon>
        <taxon>Fungi</taxon>
        <taxon>Dikarya</taxon>
        <taxon>Basidiomycota</taxon>
        <taxon>Agaricomycotina</taxon>
        <taxon>Agaricomycetes</taxon>
        <taxon>Agaricomycetidae</taxon>
        <taxon>Agaricales</taxon>
        <taxon>Agaricineae</taxon>
        <taxon>Strophariaceae</taxon>
        <taxon>Psilocybe</taxon>
    </lineage>
</organism>
<sequence length="183" mass="20592">MKDQPAYTVIGSPLPTFTRTVTLGLLHKGIQYTHIATPPHNCVAFSAHPFGYLPALIIHAKSEDEEDTKLCECQAIVRYIDRVASEPSLHLIPPGKVVALKARKCGRVPIIERGVVKHRLRAEGNLTEEQICAQLEDGRVCELQRYLEGTETLMTPDRYVLGDRLTWADYFFYPLMADRENGS</sequence>
<dbReference type="Gene3D" id="1.20.1050.10">
    <property type="match status" value="1"/>
</dbReference>
<gene>
    <name evidence="2" type="ORF">D9619_009972</name>
</gene>
<keyword evidence="3" id="KW-1185">Reference proteome</keyword>
<dbReference type="PROSITE" id="PS50404">
    <property type="entry name" value="GST_NTER"/>
    <property type="match status" value="1"/>
</dbReference>
<accession>A0A8H5F6P3</accession>
<evidence type="ECO:0000313" key="2">
    <source>
        <dbReference type="EMBL" id="KAF5325512.1"/>
    </source>
</evidence>
<protein>
    <recommendedName>
        <fullName evidence="1">GST N-terminal domain-containing protein</fullName>
    </recommendedName>
</protein>
<dbReference type="EMBL" id="JAACJJ010000015">
    <property type="protein sequence ID" value="KAF5325512.1"/>
    <property type="molecule type" value="Genomic_DNA"/>
</dbReference>
<name>A0A8H5F6P3_9AGAR</name>